<protein>
    <submittedName>
        <fullName evidence="1">Uncharacterized protein</fullName>
    </submittedName>
</protein>
<dbReference type="EMBL" id="JNAJ01000004">
    <property type="protein sequence ID" value="KGF93099.1"/>
    <property type="molecule type" value="Genomic_DNA"/>
</dbReference>
<evidence type="ECO:0000313" key="2">
    <source>
        <dbReference type="Proteomes" id="UP000030491"/>
    </source>
</evidence>
<dbReference type="Proteomes" id="UP000030491">
    <property type="component" value="Unassembled WGS sequence"/>
</dbReference>
<proteinExistence type="predicted"/>
<name>A0A0A1ZXX4_PROMR</name>
<organism evidence="1 2">
    <name type="scientific">Prochlorococcus marinus str. MIT 9116</name>
    <dbReference type="NCBI Taxonomy" id="167544"/>
    <lineage>
        <taxon>Bacteria</taxon>
        <taxon>Bacillati</taxon>
        <taxon>Cyanobacteriota</taxon>
        <taxon>Cyanophyceae</taxon>
        <taxon>Synechococcales</taxon>
        <taxon>Prochlorococcaceae</taxon>
        <taxon>Prochlorococcus</taxon>
    </lineage>
</organism>
<comment type="caution">
    <text evidence="1">The sequence shown here is derived from an EMBL/GenBank/DDBJ whole genome shotgun (WGS) entry which is preliminary data.</text>
</comment>
<accession>A0A0A1ZXX4</accession>
<sequence length="38" mass="4361">MKIQLFFLGDSFIDGSGYNNDDDMTDLIQNSIKEKLSF</sequence>
<gene>
    <name evidence="1" type="ORF">EU93_0274</name>
</gene>
<reference evidence="2" key="1">
    <citation type="journal article" date="2014" name="Sci. Data">
        <title>Genomes of diverse isolates of the marine cyanobacterium Prochlorococcus.</title>
        <authorList>
            <person name="Biller S."/>
            <person name="Berube P."/>
            <person name="Thompson J."/>
            <person name="Kelly L."/>
            <person name="Roggensack S."/>
            <person name="Awad L."/>
            <person name="Roache-Johnson K."/>
            <person name="Ding H."/>
            <person name="Giovannoni S.J."/>
            <person name="Moore L.R."/>
            <person name="Chisholm S.W."/>
        </authorList>
    </citation>
    <scope>NUCLEOTIDE SEQUENCE [LARGE SCALE GENOMIC DNA]</scope>
</reference>
<dbReference type="AlphaFoldDB" id="A0A0A1ZXX4"/>
<evidence type="ECO:0000313" key="1">
    <source>
        <dbReference type="EMBL" id="KGF93099.1"/>
    </source>
</evidence>